<evidence type="ECO:0000313" key="2">
    <source>
        <dbReference type="Proteomes" id="UP000317778"/>
    </source>
</evidence>
<dbReference type="Proteomes" id="UP000317778">
    <property type="component" value="Unassembled WGS sequence"/>
</dbReference>
<dbReference type="EMBL" id="NJBO01000022">
    <property type="protein sequence ID" value="TKJ39876.1"/>
    <property type="molecule type" value="Genomic_DNA"/>
</dbReference>
<gene>
    <name evidence="1" type="ORF">CEE36_10115</name>
</gene>
<reference evidence="1 2" key="1">
    <citation type="submission" date="2017-06" db="EMBL/GenBank/DDBJ databases">
        <title>Novel microbial phyla capable of carbon fixation and sulfur reduction in deep-sea sediments.</title>
        <authorList>
            <person name="Huang J."/>
            <person name="Baker B."/>
            <person name="Wang Y."/>
        </authorList>
    </citation>
    <scope>NUCLEOTIDE SEQUENCE [LARGE SCALE GENOMIC DNA]</scope>
    <source>
        <strain evidence="1">B3_TA06</strain>
    </source>
</reference>
<sequence length="88" mass="9892">MPVVVVYRALDEVTGRALLAALDANGIRAELRQFHNPWEIPWLEGNPWGEILVLEEDVERARKVIEDFLANAGGDTASLKENETTFDE</sequence>
<evidence type="ECO:0000313" key="1">
    <source>
        <dbReference type="EMBL" id="TKJ39876.1"/>
    </source>
</evidence>
<proteinExistence type="predicted"/>
<accession>A0A532UY57</accession>
<comment type="caution">
    <text evidence="1">The sequence shown here is derived from an EMBL/GenBank/DDBJ whole genome shotgun (WGS) entry which is preliminary data.</text>
</comment>
<dbReference type="AlphaFoldDB" id="A0A532UY57"/>
<protein>
    <submittedName>
        <fullName evidence="1">Uncharacterized protein</fullName>
    </submittedName>
</protein>
<organism evidence="1 2">
    <name type="scientific">candidate division TA06 bacterium B3_TA06</name>
    <dbReference type="NCBI Taxonomy" id="2012487"/>
    <lineage>
        <taxon>Bacteria</taxon>
        <taxon>Bacteria division TA06</taxon>
    </lineage>
</organism>
<name>A0A532UY57_UNCT6</name>